<evidence type="ECO:0000313" key="2">
    <source>
        <dbReference type="EMBL" id="KAB8130317.1"/>
    </source>
</evidence>
<organism evidence="2 3">
    <name type="scientific">Gracilibacillus oryzae</name>
    <dbReference type="NCBI Taxonomy" id="1672701"/>
    <lineage>
        <taxon>Bacteria</taxon>
        <taxon>Bacillati</taxon>
        <taxon>Bacillota</taxon>
        <taxon>Bacilli</taxon>
        <taxon>Bacillales</taxon>
        <taxon>Bacillaceae</taxon>
        <taxon>Gracilibacillus</taxon>
    </lineage>
</organism>
<sequence>MVKRISMVLLTLVFAIITLLAAATTGPVTVKPDELVGLMLSALMLVLLFIPLIVLAIFHHIVARIISSFYQSFILLCFLIMIPMGVLLPSSWLIASAVAGSIVSLGSNIITIIEKKGNSVIST</sequence>
<feature type="transmembrane region" description="Helical" evidence="1">
    <location>
        <begin position="65"/>
        <end position="86"/>
    </location>
</feature>
<feature type="transmembrane region" description="Helical" evidence="1">
    <location>
        <begin position="35"/>
        <end position="58"/>
    </location>
</feature>
<gene>
    <name evidence="2" type="ORF">F9U64_14430</name>
</gene>
<keyword evidence="1" id="KW-0812">Transmembrane</keyword>
<accession>A0A7C8KSY9</accession>
<dbReference type="RefSeq" id="WP_153404962.1">
    <property type="nucleotide sequence ID" value="NZ_ML762434.1"/>
</dbReference>
<protein>
    <submittedName>
        <fullName evidence="2">Uncharacterized protein</fullName>
    </submittedName>
</protein>
<keyword evidence="1" id="KW-0472">Membrane</keyword>
<keyword evidence="1" id="KW-1133">Transmembrane helix</keyword>
<proteinExistence type="predicted"/>
<dbReference type="EMBL" id="WEID01000071">
    <property type="protein sequence ID" value="KAB8130317.1"/>
    <property type="molecule type" value="Genomic_DNA"/>
</dbReference>
<dbReference type="AlphaFoldDB" id="A0A7C8KSY9"/>
<evidence type="ECO:0000256" key="1">
    <source>
        <dbReference type="SAM" id="Phobius"/>
    </source>
</evidence>
<reference evidence="2 3" key="1">
    <citation type="submission" date="2019-10" db="EMBL/GenBank/DDBJ databases">
        <title>Gracilibacillus sp. nov. isolated from rice seeds.</title>
        <authorList>
            <person name="He S."/>
        </authorList>
    </citation>
    <scope>NUCLEOTIDE SEQUENCE [LARGE SCALE GENOMIC DNA]</scope>
    <source>
        <strain evidence="2 3">TD8</strain>
    </source>
</reference>
<comment type="caution">
    <text evidence="2">The sequence shown here is derived from an EMBL/GenBank/DDBJ whole genome shotgun (WGS) entry which is preliminary data.</text>
</comment>
<name>A0A7C8KSY9_9BACI</name>
<keyword evidence="3" id="KW-1185">Reference proteome</keyword>
<dbReference type="Proteomes" id="UP000480246">
    <property type="component" value="Unassembled WGS sequence"/>
</dbReference>
<evidence type="ECO:0000313" key="3">
    <source>
        <dbReference type="Proteomes" id="UP000480246"/>
    </source>
</evidence>
<feature type="transmembrane region" description="Helical" evidence="1">
    <location>
        <begin position="92"/>
        <end position="113"/>
    </location>
</feature>
<dbReference type="OrthoDB" id="2357074at2"/>